<name>A0A1G2L4P2_9BACT</name>
<comment type="caution">
    <text evidence="1">The sequence shown here is derived from an EMBL/GenBank/DDBJ whole genome shotgun (WGS) entry which is preliminary data.</text>
</comment>
<dbReference type="EMBL" id="MHQO01000026">
    <property type="protein sequence ID" value="OHA06633.1"/>
    <property type="molecule type" value="Genomic_DNA"/>
</dbReference>
<reference evidence="1 2" key="1">
    <citation type="journal article" date="2016" name="Nat. Commun.">
        <title>Thousands of microbial genomes shed light on interconnected biogeochemical processes in an aquifer system.</title>
        <authorList>
            <person name="Anantharaman K."/>
            <person name="Brown C.T."/>
            <person name="Hug L.A."/>
            <person name="Sharon I."/>
            <person name="Castelle C.J."/>
            <person name="Probst A.J."/>
            <person name="Thomas B.C."/>
            <person name="Singh A."/>
            <person name="Wilkins M.J."/>
            <person name="Karaoz U."/>
            <person name="Brodie E.L."/>
            <person name="Williams K.H."/>
            <person name="Hubbard S.S."/>
            <person name="Banfield J.F."/>
        </authorList>
    </citation>
    <scope>NUCLEOTIDE SEQUENCE [LARGE SCALE GENOMIC DNA]</scope>
</reference>
<evidence type="ECO:0000313" key="1">
    <source>
        <dbReference type="EMBL" id="OHA06633.1"/>
    </source>
</evidence>
<accession>A0A1G2L4P2</accession>
<gene>
    <name evidence="1" type="ORF">A2934_01030</name>
</gene>
<dbReference type="Proteomes" id="UP000177982">
    <property type="component" value="Unassembled WGS sequence"/>
</dbReference>
<proteinExistence type="predicted"/>
<sequence>MSVEIVYSSSRVVKIPQHKKLSNFSTPLSLRSKNKDYFNRNYSMIMGFFTTDPKITEEEMRQIRSKLISRGFTARELDDVEKVFRGDMESASANERGISKKELEDALKFMRENTSKHSIPSHKIDILEEEMRKKI</sequence>
<dbReference type="AlphaFoldDB" id="A0A1G2L4P2"/>
<protein>
    <submittedName>
        <fullName evidence="1">Uncharacterized protein</fullName>
    </submittedName>
</protein>
<evidence type="ECO:0000313" key="2">
    <source>
        <dbReference type="Proteomes" id="UP000177982"/>
    </source>
</evidence>
<organism evidence="1 2">
    <name type="scientific">Candidatus Sungbacteria bacterium RIFCSPLOWO2_01_FULL_47_10</name>
    <dbReference type="NCBI Taxonomy" id="1802276"/>
    <lineage>
        <taxon>Bacteria</taxon>
        <taxon>Candidatus Sungiibacteriota</taxon>
    </lineage>
</organism>